<feature type="transmembrane region" description="Helical" evidence="8">
    <location>
        <begin position="279"/>
        <end position="299"/>
    </location>
</feature>
<accession>A0ABT6DM60</accession>
<proteinExistence type="inferred from homology"/>
<evidence type="ECO:0000256" key="4">
    <source>
        <dbReference type="ARBA" id="ARBA00022475"/>
    </source>
</evidence>
<dbReference type="Pfam" id="PF01544">
    <property type="entry name" value="CorA"/>
    <property type="match status" value="1"/>
</dbReference>
<dbReference type="InterPro" id="IPR045861">
    <property type="entry name" value="CorA_cytoplasmic_dom"/>
</dbReference>
<evidence type="ECO:0000313" key="10">
    <source>
        <dbReference type="Proteomes" id="UP001152321"/>
    </source>
</evidence>
<protein>
    <submittedName>
        <fullName evidence="9">Magnesium and cobalt transport protein</fullName>
    </submittedName>
</protein>
<gene>
    <name evidence="9" type="ORF">NWE73_16385</name>
</gene>
<evidence type="ECO:0000256" key="7">
    <source>
        <dbReference type="ARBA" id="ARBA00023136"/>
    </source>
</evidence>
<dbReference type="Gene3D" id="1.20.58.340">
    <property type="entry name" value="Magnesium transport protein CorA, transmembrane region"/>
    <property type="match status" value="2"/>
</dbReference>
<evidence type="ECO:0000256" key="2">
    <source>
        <dbReference type="ARBA" id="ARBA00009765"/>
    </source>
</evidence>
<dbReference type="EMBL" id="JANRMI010000005">
    <property type="protein sequence ID" value="MDG0817962.1"/>
    <property type="molecule type" value="Genomic_DNA"/>
</dbReference>
<keyword evidence="4" id="KW-1003">Cell membrane</keyword>
<dbReference type="PANTHER" id="PTHR46494">
    <property type="entry name" value="CORA FAMILY METAL ION TRANSPORTER (EUROFUNG)"/>
    <property type="match status" value="1"/>
</dbReference>
<evidence type="ECO:0000256" key="8">
    <source>
        <dbReference type="SAM" id="Phobius"/>
    </source>
</evidence>
<evidence type="ECO:0000256" key="3">
    <source>
        <dbReference type="ARBA" id="ARBA00022448"/>
    </source>
</evidence>
<keyword evidence="6 8" id="KW-1133">Transmembrane helix</keyword>
<dbReference type="SUPFAM" id="SSF144083">
    <property type="entry name" value="Magnesium transport protein CorA, transmembrane region"/>
    <property type="match status" value="1"/>
</dbReference>
<dbReference type="PANTHER" id="PTHR46494:SF1">
    <property type="entry name" value="CORA FAMILY METAL ION TRANSPORTER (EUROFUNG)"/>
    <property type="match status" value="1"/>
</dbReference>
<keyword evidence="3" id="KW-0813">Transport</keyword>
<evidence type="ECO:0000256" key="5">
    <source>
        <dbReference type="ARBA" id="ARBA00022692"/>
    </source>
</evidence>
<comment type="similarity">
    <text evidence="2">Belongs to the CorA metal ion transporter (MIT) (TC 1.A.35) family.</text>
</comment>
<keyword evidence="10" id="KW-1185">Reference proteome</keyword>
<dbReference type="InterPro" id="IPR002523">
    <property type="entry name" value="MgTranspt_CorA/ZnTranspt_ZntB"/>
</dbReference>
<evidence type="ECO:0000256" key="6">
    <source>
        <dbReference type="ARBA" id="ARBA00022989"/>
    </source>
</evidence>
<feature type="transmembrane region" description="Helical" evidence="8">
    <location>
        <begin position="246"/>
        <end position="267"/>
    </location>
</feature>
<organism evidence="9 10">
    <name type="scientific">Bdellovibrio svalbardensis</name>
    <dbReference type="NCBI Taxonomy" id="2972972"/>
    <lineage>
        <taxon>Bacteria</taxon>
        <taxon>Pseudomonadati</taxon>
        <taxon>Bdellovibrionota</taxon>
        <taxon>Bdellovibrionia</taxon>
        <taxon>Bdellovibrionales</taxon>
        <taxon>Pseudobdellovibrionaceae</taxon>
        <taxon>Bdellovibrio</taxon>
    </lineage>
</organism>
<dbReference type="Proteomes" id="UP001152321">
    <property type="component" value="Unassembled WGS sequence"/>
</dbReference>
<dbReference type="Gene3D" id="3.30.460.20">
    <property type="entry name" value="CorA soluble domain-like"/>
    <property type="match status" value="1"/>
</dbReference>
<evidence type="ECO:0000256" key="1">
    <source>
        <dbReference type="ARBA" id="ARBA00004651"/>
    </source>
</evidence>
<keyword evidence="5 8" id="KW-0812">Transmembrane</keyword>
<evidence type="ECO:0000313" key="9">
    <source>
        <dbReference type="EMBL" id="MDG0817962.1"/>
    </source>
</evidence>
<keyword evidence="7 8" id="KW-0472">Membrane</keyword>
<comment type="subcellular location">
    <subcellularLocation>
        <location evidence="1">Cell membrane</location>
        <topology evidence="1">Multi-pass membrane protein</topology>
    </subcellularLocation>
</comment>
<reference evidence="9" key="1">
    <citation type="submission" date="2022-08" db="EMBL/GenBank/DDBJ databases">
        <title>Novel Bdellovibrio Species Isolated from Svalbard: Designation Bdellovibrio svalbardensis.</title>
        <authorList>
            <person name="Mitchell R.J."/>
            <person name="Choi S.Y."/>
        </authorList>
    </citation>
    <scope>NUCLEOTIDE SEQUENCE</scope>
    <source>
        <strain evidence="9">PAP01</strain>
    </source>
</reference>
<dbReference type="InterPro" id="IPR045863">
    <property type="entry name" value="CorA_TM1_TM2"/>
</dbReference>
<dbReference type="SUPFAM" id="SSF143865">
    <property type="entry name" value="CorA soluble domain-like"/>
    <property type="match status" value="1"/>
</dbReference>
<sequence length="309" mass="36322">MKRFEHQWQDFKWTDIESPTQEDFVRLAEEFEIPFQPLATSLDSEHLPKFLTLSESVSFMILRLYDVTAKHQAGTMQDLSTKLILFFGKDFLLTIHRMPLECIEEKKMKCSFEQLSLDGLIKSLFIKVIATYDKPLDEVESKTQVIESRVFTLRRRNILREGYLIKRRTSVFKKIFKFTTDVLNKLQTVPGHAFQDMEETREPLEKYSFYADSIYEDITGLLNLHLSLMSQKTNEASYKTNEIMRILTVVSIFFLPLNFIAGVYGMNFEHMPELKIEQGYHMTLLAMFLIAVAIFAWIYKKGWLTKDDL</sequence>
<name>A0ABT6DM60_9BACT</name>
<comment type="caution">
    <text evidence="9">The sequence shown here is derived from an EMBL/GenBank/DDBJ whole genome shotgun (WGS) entry which is preliminary data.</text>
</comment>